<dbReference type="InterPro" id="IPR015063">
    <property type="entry name" value="USP8_dimer"/>
</dbReference>
<accession>A0A9P0GR07</accession>
<comment type="catalytic activity">
    <reaction evidence="1">
        <text>Thiol-dependent hydrolysis of ester, thioester, amide, peptide and isopeptide bonds formed by the C-terminal Gly of ubiquitin (a 76-residue protein attached to proteins as an intracellular targeting signal).</text>
        <dbReference type="EC" id="3.4.19.12"/>
    </reaction>
</comment>
<sequence length="813" mass="92205">MNKQLVPLYVAHDIKTLDALVEKDDAIRNLKKVNRFTNIARKMMSELLQSQNDQEKCYIIGKRYINLLDHLFKISDDQNFTRSLYINDYHKVTQLISEFKSDLEKRYHALALQQLHSKSGDGADKAAIPSRSPSLKDQVESKTNLKISSGPRNTPITILADSKRQLPSAGETYDTFIGPKDLFTALMQKQNLLLVDIRTPSEFNDTRILIENHLGQGHIINIPGDFIIPGLSANTLGQKLGPDGQEIWEMRDSFQMIVLLDTYTQKHNFGGSKLERLRSFIVEWDFNRTYTQEPLVLSGGIKEFIEWYPTEVGNSHCFLSQTNSEIDELLNLESISYPEAGSGLQMNLKLHALSSTENNNDFGPEIRENLAEPYKSPSQESLFTNGPSEIEPILYVEPGVDYEIPSDSSSEDGSVAEIRDMVAGKRADLLRQARQAAKPKASGAADDKRQLQKGNRDDSKSTVTIRKLRSKIPSAPSIDRSFKPIIPDNRKTYGEGYCGLRNVKNICYMNSILQCMKVVPVIKGAFVTSDRYAYSTTLKPPRINPQMAQVMRELWGGTPDNPKHYFIEPFKRKLCETAPNFDRGNHEDAFEFFIFLFNLISDDCSFDLSPPPVMTESQKAWFGHLQGRSSFLIDAFYYQLKNTKTCYYCRRTYLSFDTDSTLMLAMDNAACSLQPMIEEYMKDNRVQDYSCSDCKSTSSILNRKEIVVDPEVLVIILKRYLINADGTSRKNDNEIDFPLKGLKFGKSVYDCCGVVQHSGNTSHGHYFATVLLDAKTNDWVLFNDDVVTRYSTVVNETFGVRASAAGFFYIRRS</sequence>
<reference evidence="6" key="2">
    <citation type="submission" date="2022-10" db="EMBL/GenBank/DDBJ databases">
        <authorList>
            <consortium name="ENA_rothamsted_submissions"/>
            <consortium name="culmorum"/>
            <person name="King R."/>
        </authorList>
    </citation>
    <scope>NUCLEOTIDE SEQUENCE</scope>
</reference>
<evidence type="ECO:0000256" key="1">
    <source>
        <dbReference type="ARBA" id="ARBA00000707"/>
    </source>
</evidence>
<evidence type="ECO:0000256" key="4">
    <source>
        <dbReference type="SAM" id="MobiDB-lite"/>
    </source>
</evidence>
<dbReference type="PANTHER" id="PTHR21646:SF46">
    <property type="entry name" value="UBIQUITIN CARBOXYL-TERMINAL HYDROLASE"/>
    <property type="match status" value="1"/>
</dbReference>
<dbReference type="Pfam" id="PF00443">
    <property type="entry name" value="UCH"/>
    <property type="match status" value="1"/>
</dbReference>
<feature type="compositionally biased region" description="Basic and acidic residues" evidence="4">
    <location>
        <begin position="445"/>
        <end position="460"/>
    </location>
</feature>
<dbReference type="CDD" id="cd00158">
    <property type="entry name" value="RHOD"/>
    <property type="match status" value="1"/>
</dbReference>
<proteinExistence type="inferred from homology"/>
<dbReference type="GO" id="GO:0016579">
    <property type="term" value="P:protein deubiquitination"/>
    <property type="evidence" value="ECO:0007669"/>
    <property type="project" value="InterPro"/>
</dbReference>
<feature type="compositionally biased region" description="Polar residues" evidence="4">
    <location>
        <begin position="131"/>
        <end position="150"/>
    </location>
</feature>
<dbReference type="Pfam" id="PF08969">
    <property type="entry name" value="USP8_dimer"/>
    <property type="match status" value="1"/>
</dbReference>
<dbReference type="InterPro" id="IPR038765">
    <property type="entry name" value="Papain-like_cys_pep_sf"/>
</dbReference>
<dbReference type="GO" id="GO:0004843">
    <property type="term" value="F:cysteine-type deubiquitinase activity"/>
    <property type="evidence" value="ECO:0007669"/>
    <property type="project" value="UniProtKB-EC"/>
</dbReference>
<name>A0A9P0GR07_PHACE</name>
<dbReference type="PANTHER" id="PTHR21646">
    <property type="entry name" value="UBIQUITIN CARBOXYL-TERMINAL HYDROLASE"/>
    <property type="match status" value="1"/>
</dbReference>
<dbReference type="InterPro" id="IPR001394">
    <property type="entry name" value="Peptidase_C19_UCH"/>
</dbReference>
<dbReference type="SUPFAM" id="SSF52821">
    <property type="entry name" value="Rhodanese/Cell cycle control phosphatase"/>
    <property type="match status" value="1"/>
</dbReference>
<evidence type="ECO:0000256" key="3">
    <source>
        <dbReference type="ARBA" id="ARBA00012759"/>
    </source>
</evidence>
<feature type="domain" description="USP" evidence="5">
    <location>
        <begin position="498"/>
        <end position="812"/>
    </location>
</feature>
<dbReference type="Gene3D" id="3.90.70.10">
    <property type="entry name" value="Cysteine proteinases"/>
    <property type="match status" value="1"/>
</dbReference>
<dbReference type="EMBL" id="OU896720">
    <property type="protein sequence ID" value="CAH1153604.1"/>
    <property type="molecule type" value="Genomic_DNA"/>
</dbReference>
<dbReference type="PROSITE" id="PS50235">
    <property type="entry name" value="USP_3"/>
    <property type="match status" value="1"/>
</dbReference>
<dbReference type="Proteomes" id="UP001153737">
    <property type="component" value="Chromosome 14"/>
</dbReference>
<dbReference type="InterPro" id="IPR050185">
    <property type="entry name" value="Ub_carboxyl-term_hydrolase"/>
</dbReference>
<feature type="region of interest" description="Disordered" evidence="4">
    <location>
        <begin position="432"/>
        <end position="470"/>
    </location>
</feature>
<organism evidence="6 7">
    <name type="scientific">Phaedon cochleariae</name>
    <name type="common">Mustard beetle</name>
    <dbReference type="NCBI Taxonomy" id="80249"/>
    <lineage>
        <taxon>Eukaryota</taxon>
        <taxon>Metazoa</taxon>
        <taxon>Ecdysozoa</taxon>
        <taxon>Arthropoda</taxon>
        <taxon>Hexapoda</taxon>
        <taxon>Insecta</taxon>
        <taxon>Pterygota</taxon>
        <taxon>Neoptera</taxon>
        <taxon>Endopterygota</taxon>
        <taxon>Coleoptera</taxon>
        <taxon>Polyphaga</taxon>
        <taxon>Cucujiformia</taxon>
        <taxon>Chrysomeloidea</taxon>
        <taxon>Chrysomelidae</taxon>
        <taxon>Chrysomelinae</taxon>
        <taxon>Chrysomelini</taxon>
        <taxon>Phaedon</taxon>
    </lineage>
</organism>
<reference evidence="6" key="1">
    <citation type="submission" date="2022-01" db="EMBL/GenBank/DDBJ databases">
        <authorList>
            <person name="King R."/>
        </authorList>
    </citation>
    <scope>NUCLEOTIDE SEQUENCE</scope>
</reference>
<comment type="similarity">
    <text evidence="2">Belongs to the peptidase C19 family.</text>
</comment>
<dbReference type="InterPro" id="IPR036873">
    <property type="entry name" value="Rhodanese-like_dom_sf"/>
</dbReference>
<dbReference type="SUPFAM" id="SSF54001">
    <property type="entry name" value="Cysteine proteinases"/>
    <property type="match status" value="1"/>
</dbReference>
<dbReference type="AlphaFoldDB" id="A0A9P0GR07"/>
<protein>
    <recommendedName>
        <fullName evidence="3">ubiquitinyl hydrolase 1</fullName>
        <ecNumber evidence="3">3.4.19.12</ecNumber>
    </recommendedName>
</protein>
<gene>
    <name evidence="6" type="ORF">PHAECO_LOCUS4182</name>
</gene>
<dbReference type="Gene3D" id="3.40.250.10">
    <property type="entry name" value="Rhodanese-like domain"/>
    <property type="match status" value="1"/>
</dbReference>
<evidence type="ECO:0000313" key="7">
    <source>
        <dbReference type="Proteomes" id="UP001153737"/>
    </source>
</evidence>
<dbReference type="SUPFAM" id="SSF140856">
    <property type="entry name" value="USP8 N-terminal domain-like"/>
    <property type="match status" value="1"/>
</dbReference>
<evidence type="ECO:0000259" key="5">
    <source>
        <dbReference type="PROSITE" id="PS50235"/>
    </source>
</evidence>
<feature type="region of interest" description="Disordered" evidence="4">
    <location>
        <begin position="120"/>
        <end position="150"/>
    </location>
</feature>
<evidence type="ECO:0000313" key="6">
    <source>
        <dbReference type="EMBL" id="CAH1153604.1"/>
    </source>
</evidence>
<dbReference type="EC" id="3.4.19.12" evidence="3"/>
<dbReference type="InterPro" id="IPR028889">
    <property type="entry name" value="USP"/>
</dbReference>
<keyword evidence="7" id="KW-1185">Reference proteome</keyword>
<dbReference type="OrthoDB" id="6686792at2759"/>
<evidence type="ECO:0000256" key="2">
    <source>
        <dbReference type="ARBA" id="ARBA00009085"/>
    </source>
</evidence>
<dbReference type="CDD" id="cd02257">
    <property type="entry name" value="Peptidase_C19"/>
    <property type="match status" value="1"/>
</dbReference>